<dbReference type="InterPro" id="IPR007710">
    <property type="entry name" value="Nucleoside_deoxyribTrfase"/>
</dbReference>
<evidence type="ECO:0000313" key="2">
    <source>
        <dbReference type="Proteomes" id="UP000545386"/>
    </source>
</evidence>
<keyword evidence="2" id="KW-1185">Reference proteome</keyword>
<protein>
    <submittedName>
        <fullName evidence="1">Uncharacterized protein</fullName>
    </submittedName>
</protein>
<dbReference type="Gene3D" id="3.40.50.450">
    <property type="match status" value="1"/>
</dbReference>
<dbReference type="Pfam" id="PF05014">
    <property type="entry name" value="Nuc_deoxyrib_tr"/>
    <property type="match status" value="1"/>
</dbReference>
<accession>A0A842HUT5</accession>
<dbReference type="EMBL" id="JACJUU010000039">
    <property type="protein sequence ID" value="MBC2771210.1"/>
    <property type="molecule type" value="Genomic_DNA"/>
</dbReference>
<dbReference type="AlphaFoldDB" id="A0A842HUT5"/>
<dbReference type="SUPFAM" id="SSF52309">
    <property type="entry name" value="N-(deoxy)ribosyltransferase-like"/>
    <property type="match status" value="1"/>
</dbReference>
<organism evidence="1 2">
    <name type="scientific">Pusillimonas minor</name>
    <dbReference type="NCBI Taxonomy" id="2697024"/>
    <lineage>
        <taxon>Bacteria</taxon>
        <taxon>Pseudomonadati</taxon>
        <taxon>Pseudomonadota</taxon>
        <taxon>Betaproteobacteria</taxon>
        <taxon>Burkholderiales</taxon>
        <taxon>Alcaligenaceae</taxon>
        <taxon>Pusillimonas</taxon>
    </lineage>
</organism>
<evidence type="ECO:0000313" key="1">
    <source>
        <dbReference type="EMBL" id="MBC2771210.1"/>
    </source>
</evidence>
<dbReference type="Proteomes" id="UP000545386">
    <property type="component" value="Unassembled WGS sequence"/>
</dbReference>
<gene>
    <name evidence="1" type="ORF">GTU67_15105</name>
</gene>
<reference evidence="1 2" key="1">
    <citation type="submission" date="2020-08" db="EMBL/GenBank/DDBJ databases">
        <title>Paraeoetvoesia sp. YC-7-48 draft genome sequence.</title>
        <authorList>
            <person name="Yao L."/>
        </authorList>
    </citation>
    <scope>NUCLEOTIDE SEQUENCE [LARGE SCALE GENOMIC DNA]</scope>
    <source>
        <strain evidence="2">YC-7-48</strain>
    </source>
</reference>
<comment type="caution">
    <text evidence="1">The sequence shown here is derived from an EMBL/GenBank/DDBJ whole genome shotgun (WGS) entry which is preliminary data.</text>
</comment>
<sequence length="282" mass="32240">MIDKRPFVFVLMPFHHDFQDIYKLGIKQTAEELGLRAERVDEQLYEEPMLERIYQQIKAADIIIADMTKQNPNVFYEVGYAHAKGKRCILLTQNASDIPFDLKQHRHIVYAGSITNLKEALVTNLQWALKQLSTERSSGLSVKCTLVSENLELNKHYAKGTVRLVIDMHNHGESVFGEIESIILYVGQGWEFAQHGQVSPQTDSDDPRFKKRHAFSPLARRLTPGGWSQIVVTGTKILGWAHRDELHETYKISGRAMIRIATAAKTYDFDKTLEIEVSDIPF</sequence>
<proteinExistence type="predicted"/>
<name>A0A842HUT5_9BURK</name>
<dbReference type="RefSeq" id="WP_185780803.1">
    <property type="nucleotide sequence ID" value="NZ_JACJUU010000039.1"/>
</dbReference>